<evidence type="ECO:0000313" key="8">
    <source>
        <dbReference type="Proteomes" id="UP000324585"/>
    </source>
</evidence>
<evidence type="ECO:0000256" key="5">
    <source>
        <dbReference type="SAM" id="Phobius"/>
    </source>
</evidence>
<protein>
    <recommendedName>
        <fullName evidence="6">Glycosyltransferase 61 catalytic domain-containing protein</fullName>
    </recommendedName>
</protein>
<keyword evidence="1" id="KW-0328">Glycosyltransferase</keyword>
<evidence type="ECO:0000256" key="2">
    <source>
        <dbReference type="ARBA" id="ARBA00022679"/>
    </source>
</evidence>
<dbReference type="EMBL" id="VRMN01000001">
    <property type="protein sequence ID" value="KAA8498398.1"/>
    <property type="molecule type" value="Genomic_DNA"/>
</dbReference>
<evidence type="ECO:0000259" key="6">
    <source>
        <dbReference type="Pfam" id="PF04577"/>
    </source>
</evidence>
<reference evidence="8" key="1">
    <citation type="journal article" date="2019" name="Nat. Commun.">
        <title>Expansion of phycobilisome linker gene families in mesophilic red algae.</title>
        <authorList>
            <person name="Lee J."/>
            <person name="Kim D."/>
            <person name="Bhattacharya D."/>
            <person name="Yoon H.S."/>
        </authorList>
    </citation>
    <scope>NUCLEOTIDE SEQUENCE [LARGE SCALE GENOMIC DNA]</scope>
    <source>
        <strain evidence="8">CCMP 1328</strain>
    </source>
</reference>
<name>A0A5J4Z5A7_PORPP</name>
<feature type="region of interest" description="Disordered" evidence="4">
    <location>
        <begin position="164"/>
        <end position="206"/>
    </location>
</feature>
<dbReference type="GO" id="GO:0016757">
    <property type="term" value="F:glycosyltransferase activity"/>
    <property type="evidence" value="ECO:0007669"/>
    <property type="project" value="UniProtKB-KW"/>
</dbReference>
<dbReference type="PANTHER" id="PTHR20961">
    <property type="entry name" value="GLYCOSYLTRANSFERASE"/>
    <property type="match status" value="1"/>
</dbReference>
<evidence type="ECO:0000256" key="1">
    <source>
        <dbReference type="ARBA" id="ARBA00022676"/>
    </source>
</evidence>
<feature type="compositionally biased region" description="Basic and acidic residues" evidence="4">
    <location>
        <begin position="171"/>
        <end position="184"/>
    </location>
</feature>
<accession>A0A5J4Z5A7</accession>
<keyword evidence="8" id="KW-1185">Reference proteome</keyword>
<dbReference type="InterPro" id="IPR007657">
    <property type="entry name" value="Glycosyltransferase_61"/>
</dbReference>
<feature type="domain" description="Glycosyltransferase 61 catalytic" evidence="6">
    <location>
        <begin position="543"/>
        <end position="622"/>
    </location>
</feature>
<organism evidence="7 8">
    <name type="scientific">Porphyridium purpureum</name>
    <name type="common">Red alga</name>
    <name type="synonym">Porphyridium cruentum</name>
    <dbReference type="NCBI Taxonomy" id="35688"/>
    <lineage>
        <taxon>Eukaryota</taxon>
        <taxon>Rhodophyta</taxon>
        <taxon>Bangiophyceae</taxon>
        <taxon>Porphyridiales</taxon>
        <taxon>Porphyridiaceae</taxon>
        <taxon>Porphyridium</taxon>
    </lineage>
</organism>
<keyword evidence="2" id="KW-0808">Transferase</keyword>
<evidence type="ECO:0000313" key="7">
    <source>
        <dbReference type="EMBL" id="KAA8498398.1"/>
    </source>
</evidence>
<feature type="compositionally biased region" description="Polar residues" evidence="4">
    <location>
        <begin position="55"/>
        <end position="71"/>
    </location>
</feature>
<feature type="compositionally biased region" description="Polar residues" evidence="4">
    <location>
        <begin position="187"/>
        <end position="201"/>
    </location>
</feature>
<dbReference type="OrthoDB" id="529273at2759"/>
<evidence type="ECO:0000256" key="3">
    <source>
        <dbReference type="ARBA" id="ARBA00023180"/>
    </source>
</evidence>
<proteinExistence type="predicted"/>
<feature type="transmembrane region" description="Helical" evidence="5">
    <location>
        <begin position="82"/>
        <end position="103"/>
    </location>
</feature>
<gene>
    <name evidence="7" type="ORF">FVE85_5983</name>
</gene>
<sequence length="717" mass="79300">MKKTKEKDSSMSAPPARRRTQGRIPLPSSTPTGRRSSAGGAFFKDRTDARMQDVGTPSKNKDGSGTPSKTKPSAILARRRRILLRSFTAALVVLAVVAIALLMRGKEGLLRWIPRPRGVRNTGDATSPKIADASDPSTVSTFGVTLAPSLPADPPDTVDILAAEHTPTDAPKSEDVVYREEARPQEATATNESLSSSSQQKQTRDEIDQTMAATTPPHVQGRADEKGFVPPVHLSPTAVDDGKVGGLTSKFEAVPGLFESDDQVYLINTFENYLSHHVITKDVLLRANADLDAPDGLFLFSDSMKDPLCGGGRAPIYLKNNCAKEKETAWKEGHLDSRRTLSASEISAVRSGSQGVFNVIQGTTLLIVLDQSCTNVAHFAGKILYVHHMLTNKAVYRLKDIKTVLVVADKKSYPKLTNKAAWQSLVLESILWPHRPVFNTSADLFGPPKGGVRAFVFEDMQALTSLGWIYFEQLVGVGILKGEFFFEDHELPPRPKLYRAPFPSSTVNVSYDSIVFREKVRSALGRRAGGKRKELLGVQRMERRVLLVDRLGTRRVFSQDTKTVFTSHMRSWAERRGYAFEIISFEGLDADAQAELVESAAMLVGLHGANLVNSIFMPPLAVLLEIFPYVFYHTMYREGGKASLKYFSYQPDHGIDWPGVENYQSGIQCARANNDCKLFYRDGIVELNQVDFKNLERIFTEAFDYLDSLEAASRHAN</sequence>
<dbReference type="Pfam" id="PF04577">
    <property type="entry name" value="Glyco_transf_61"/>
    <property type="match status" value="1"/>
</dbReference>
<keyword evidence="5" id="KW-0472">Membrane</keyword>
<feature type="region of interest" description="Disordered" evidence="4">
    <location>
        <begin position="1"/>
        <end position="73"/>
    </location>
</feature>
<keyword evidence="3" id="KW-0325">Glycoprotein</keyword>
<dbReference type="AlphaFoldDB" id="A0A5J4Z5A7"/>
<evidence type="ECO:0000256" key="4">
    <source>
        <dbReference type="SAM" id="MobiDB-lite"/>
    </source>
</evidence>
<dbReference type="Proteomes" id="UP000324585">
    <property type="component" value="Unassembled WGS sequence"/>
</dbReference>
<comment type="caution">
    <text evidence="7">The sequence shown here is derived from an EMBL/GenBank/DDBJ whole genome shotgun (WGS) entry which is preliminary data.</text>
</comment>
<dbReference type="InterPro" id="IPR049625">
    <property type="entry name" value="Glyco_transf_61_cat"/>
</dbReference>
<keyword evidence="5" id="KW-0812">Transmembrane</keyword>
<keyword evidence="5" id="KW-1133">Transmembrane helix</keyword>